<gene>
    <name evidence="2" type="ORF">EYF80_051765</name>
</gene>
<organism evidence="2 3">
    <name type="scientific">Liparis tanakae</name>
    <name type="common">Tanaka's snailfish</name>
    <dbReference type="NCBI Taxonomy" id="230148"/>
    <lineage>
        <taxon>Eukaryota</taxon>
        <taxon>Metazoa</taxon>
        <taxon>Chordata</taxon>
        <taxon>Craniata</taxon>
        <taxon>Vertebrata</taxon>
        <taxon>Euteleostomi</taxon>
        <taxon>Actinopterygii</taxon>
        <taxon>Neopterygii</taxon>
        <taxon>Teleostei</taxon>
        <taxon>Neoteleostei</taxon>
        <taxon>Acanthomorphata</taxon>
        <taxon>Eupercaria</taxon>
        <taxon>Perciformes</taxon>
        <taxon>Cottioidei</taxon>
        <taxon>Cottales</taxon>
        <taxon>Liparidae</taxon>
        <taxon>Liparis</taxon>
    </lineage>
</organism>
<proteinExistence type="predicted"/>
<reference evidence="2 3" key="1">
    <citation type="submission" date="2019-03" db="EMBL/GenBank/DDBJ databases">
        <title>First draft genome of Liparis tanakae, snailfish: a comprehensive survey of snailfish specific genes.</title>
        <authorList>
            <person name="Kim W."/>
            <person name="Song I."/>
            <person name="Jeong J.-H."/>
            <person name="Kim D."/>
            <person name="Kim S."/>
            <person name="Ryu S."/>
            <person name="Song J.Y."/>
            <person name="Lee S.K."/>
        </authorList>
    </citation>
    <scope>NUCLEOTIDE SEQUENCE [LARGE SCALE GENOMIC DNA]</scope>
    <source>
        <tissue evidence="2">Muscle</tissue>
    </source>
</reference>
<evidence type="ECO:0000313" key="3">
    <source>
        <dbReference type="Proteomes" id="UP000314294"/>
    </source>
</evidence>
<protein>
    <submittedName>
        <fullName evidence="2">Uncharacterized protein</fullName>
    </submittedName>
</protein>
<dbReference type="EMBL" id="SRLO01001410">
    <property type="protein sequence ID" value="TNN38066.1"/>
    <property type="molecule type" value="Genomic_DNA"/>
</dbReference>
<name>A0A4Z2F9Z2_9TELE</name>
<sequence>MMSRGDGLHFSSGATCLWTEESLQKLRWSERSELFRQRVEHRAAICFSKPSPRVATAGLAPRLHRGVTEEGSDGASRGSRKRAVDMNALTIHTPKPPNDELMIAVFDWLERRAKAVQLAHTNRGGGGASPPTEAVGSADWVSHCYAGPS</sequence>
<evidence type="ECO:0000313" key="2">
    <source>
        <dbReference type="EMBL" id="TNN38066.1"/>
    </source>
</evidence>
<accession>A0A4Z2F9Z2</accession>
<dbReference type="Proteomes" id="UP000314294">
    <property type="component" value="Unassembled WGS sequence"/>
</dbReference>
<evidence type="ECO:0000256" key="1">
    <source>
        <dbReference type="SAM" id="MobiDB-lite"/>
    </source>
</evidence>
<dbReference type="AlphaFoldDB" id="A0A4Z2F9Z2"/>
<keyword evidence="3" id="KW-1185">Reference proteome</keyword>
<feature type="region of interest" description="Disordered" evidence="1">
    <location>
        <begin position="57"/>
        <end position="83"/>
    </location>
</feature>
<comment type="caution">
    <text evidence="2">The sequence shown here is derived from an EMBL/GenBank/DDBJ whole genome shotgun (WGS) entry which is preliminary data.</text>
</comment>